<keyword evidence="4" id="KW-1185">Reference proteome</keyword>
<dbReference type="AlphaFoldDB" id="A8FXQ0"/>
<feature type="signal peptide" evidence="2">
    <location>
        <begin position="1"/>
        <end position="23"/>
    </location>
</feature>
<evidence type="ECO:0000256" key="2">
    <source>
        <dbReference type="SAM" id="SignalP"/>
    </source>
</evidence>
<dbReference type="KEGG" id="sse:Ssed_3019"/>
<proteinExistence type="predicted"/>
<dbReference type="OrthoDB" id="6232895at2"/>
<dbReference type="EMBL" id="CP000821">
    <property type="protein sequence ID" value="ABV37623.1"/>
    <property type="molecule type" value="Genomic_DNA"/>
</dbReference>
<feature type="chain" id="PRO_5002719669" evidence="2">
    <location>
        <begin position="24"/>
        <end position="447"/>
    </location>
</feature>
<dbReference type="Pfam" id="PF19526">
    <property type="entry name" value="Slr4"/>
    <property type="match status" value="1"/>
</dbReference>
<evidence type="ECO:0000313" key="3">
    <source>
        <dbReference type="EMBL" id="ABV37623.1"/>
    </source>
</evidence>
<reference evidence="3 4" key="1">
    <citation type="submission" date="2007-08" db="EMBL/GenBank/DDBJ databases">
        <title>Complete sequence of Shewanella sediminis HAW-EB3.</title>
        <authorList>
            <consortium name="US DOE Joint Genome Institute"/>
            <person name="Copeland A."/>
            <person name="Lucas S."/>
            <person name="Lapidus A."/>
            <person name="Barry K."/>
            <person name="Glavina del Rio T."/>
            <person name="Dalin E."/>
            <person name="Tice H."/>
            <person name="Pitluck S."/>
            <person name="Chertkov O."/>
            <person name="Brettin T."/>
            <person name="Bruce D."/>
            <person name="Detter J.C."/>
            <person name="Han C."/>
            <person name="Schmutz J."/>
            <person name="Larimer F."/>
            <person name="Land M."/>
            <person name="Hauser L."/>
            <person name="Kyrpides N."/>
            <person name="Kim E."/>
            <person name="Zhao J.-S."/>
            <person name="Richardson P."/>
        </authorList>
    </citation>
    <scope>NUCLEOTIDE SEQUENCE [LARGE SCALE GENOMIC DNA]</scope>
    <source>
        <strain evidence="3 4">HAW-EB3</strain>
    </source>
</reference>
<keyword evidence="2" id="KW-0732">Signal</keyword>
<dbReference type="Proteomes" id="UP000002015">
    <property type="component" value="Chromosome"/>
</dbReference>
<sequence length="447" mass="45730" precursor="true">MKTIFKSTLLAATVAAVCGTAVAGDISTAPVTYSQEGVSAVITAQSYAAISYLTKAAYAVGDKVTYTFDAGALDTTNVFPAQINVAAVTGRAGMALGLLNQTADTVTYRVTSVNQFGTETGKTTLGATIVLTPTTAALKATAVAGGTINVTVSSETSTGDDLDSSSSTNASRTGPLTLVKTQFGKISVGTELDGTILVAKNRKELDNGNVDSMVYSISQITTTGWQQLVTNNGTVATLKADLAGWDLTKSIGSIGSSAGGTATYDDAKKEVTLNYGTNVITTDTVTLTPPTGTKAVVLLAQDFEVAASYAYTHGTSTGSASVGTADAGEWTLDGAVVNVPYMPYADSITQIMYVTNEGSLDADVSVMAFDEAGNDYDLGVVAVSKAGTVEAIAGAVQTALEAQGFTKGKVSLTVTVNAQDKDISIYAAYNVGGVDRGTVTNSQYKQK</sequence>
<dbReference type="CDD" id="cd22554">
    <property type="entry name" value="Slr4-like"/>
    <property type="match status" value="1"/>
</dbReference>
<name>A8FXQ0_SHESH</name>
<dbReference type="eggNOG" id="ENOG502ZCF7">
    <property type="taxonomic scope" value="Bacteria"/>
</dbReference>
<gene>
    <name evidence="3" type="ordered locus">Ssed_3019</name>
</gene>
<dbReference type="HOGENOM" id="CLU_612353_0_0_6"/>
<protein>
    <submittedName>
        <fullName evidence="3">Uncharacterized protein</fullName>
    </submittedName>
</protein>
<dbReference type="InterPro" id="IPR045689">
    <property type="entry name" value="Slr4"/>
</dbReference>
<dbReference type="RefSeq" id="WP_012143353.1">
    <property type="nucleotide sequence ID" value="NC_009831.1"/>
</dbReference>
<accession>A8FXQ0</accession>
<feature type="region of interest" description="Disordered" evidence="1">
    <location>
        <begin position="154"/>
        <end position="173"/>
    </location>
</feature>
<evidence type="ECO:0000313" key="4">
    <source>
        <dbReference type="Proteomes" id="UP000002015"/>
    </source>
</evidence>
<organism evidence="3 4">
    <name type="scientific">Shewanella sediminis (strain HAW-EB3)</name>
    <dbReference type="NCBI Taxonomy" id="425104"/>
    <lineage>
        <taxon>Bacteria</taxon>
        <taxon>Pseudomonadati</taxon>
        <taxon>Pseudomonadota</taxon>
        <taxon>Gammaproteobacteria</taxon>
        <taxon>Alteromonadales</taxon>
        <taxon>Shewanellaceae</taxon>
        <taxon>Shewanella</taxon>
    </lineage>
</organism>
<evidence type="ECO:0000256" key="1">
    <source>
        <dbReference type="SAM" id="MobiDB-lite"/>
    </source>
</evidence>